<dbReference type="InterPro" id="IPR026591">
    <property type="entry name" value="Sirtuin_cat_small_dom_sf"/>
</dbReference>
<proteinExistence type="inferred from homology"/>
<dbReference type="Gene3D" id="3.40.50.1220">
    <property type="entry name" value="TPP-binding domain"/>
    <property type="match status" value="1"/>
</dbReference>
<feature type="binding site" evidence="4">
    <location>
        <position position="217"/>
    </location>
    <ligand>
        <name>Zn(2+)</name>
        <dbReference type="ChEBI" id="CHEBI:29105"/>
    </ligand>
</feature>
<dbReference type="InterPro" id="IPR003000">
    <property type="entry name" value="Sirtuin"/>
</dbReference>
<dbReference type="Proteomes" id="UP001521785">
    <property type="component" value="Unassembled WGS sequence"/>
</dbReference>
<comment type="similarity">
    <text evidence="1">Belongs to the sirtuin family. Class I subfamily.</text>
</comment>
<dbReference type="PANTHER" id="PTHR11085">
    <property type="entry name" value="NAD-DEPENDENT PROTEIN DEACYLASE SIRTUIN-5, MITOCHONDRIAL-RELATED"/>
    <property type="match status" value="1"/>
</dbReference>
<keyword evidence="7" id="KW-1185">Reference proteome</keyword>
<reference evidence="6 7" key="1">
    <citation type="submission" date="2024-02" db="EMBL/GenBank/DDBJ databases">
        <title>De novo assembly and annotation of 12 fungi associated with fruit tree decline syndrome in Ontario, Canada.</title>
        <authorList>
            <person name="Sulman M."/>
            <person name="Ellouze W."/>
            <person name="Ilyukhin E."/>
        </authorList>
    </citation>
    <scope>NUCLEOTIDE SEQUENCE [LARGE SCALE GENOMIC DNA]</scope>
    <source>
        <strain evidence="6 7">M42-189</strain>
    </source>
</reference>
<keyword evidence="4" id="KW-0479">Metal-binding</keyword>
<keyword evidence="3" id="KW-0520">NAD</keyword>
<dbReference type="EMBL" id="JAKJXO020000006">
    <property type="protein sequence ID" value="KAL1603881.1"/>
    <property type="molecule type" value="Genomic_DNA"/>
</dbReference>
<evidence type="ECO:0000256" key="2">
    <source>
        <dbReference type="ARBA" id="ARBA00022679"/>
    </source>
</evidence>
<dbReference type="SUPFAM" id="SSF52467">
    <property type="entry name" value="DHS-like NAD/FAD-binding domain"/>
    <property type="match status" value="1"/>
</dbReference>
<evidence type="ECO:0000313" key="7">
    <source>
        <dbReference type="Proteomes" id="UP001521785"/>
    </source>
</evidence>
<dbReference type="Pfam" id="PF02146">
    <property type="entry name" value="SIR2"/>
    <property type="match status" value="1"/>
</dbReference>
<keyword evidence="4" id="KW-0862">Zinc</keyword>
<evidence type="ECO:0000313" key="6">
    <source>
        <dbReference type="EMBL" id="KAL1603881.1"/>
    </source>
</evidence>
<evidence type="ECO:0000256" key="4">
    <source>
        <dbReference type="PROSITE-ProRule" id="PRU00236"/>
    </source>
</evidence>
<dbReference type="InterPro" id="IPR026590">
    <property type="entry name" value="Ssirtuin_cat_dom"/>
</dbReference>
<feature type="domain" description="Deacetylase sirtuin-type" evidence="5">
    <location>
        <begin position="37"/>
        <end position="342"/>
    </location>
</feature>
<dbReference type="PROSITE" id="PS50305">
    <property type="entry name" value="SIRTUIN"/>
    <property type="match status" value="1"/>
</dbReference>
<feature type="binding site" evidence="4">
    <location>
        <position position="173"/>
    </location>
    <ligand>
        <name>Zn(2+)</name>
        <dbReference type="ChEBI" id="CHEBI:29105"/>
    </ligand>
</feature>
<evidence type="ECO:0000256" key="3">
    <source>
        <dbReference type="ARBA" id="ARBA00023027"/>
    </source>
</evidence>
<keyword evidence="2" id="KW-0808">Transferase</keyword>
<accession>A0ABR3RHF1</accession>
<evidence type="ECO:0000259" key="5">
    <source>
        <dbReference type="PROSITE" id="PS50305"/>
    </source>
</evidence>
<dbReference type="InterPro" id="IPR050134">
    <property type="entry name" value="NAD-dep_sirtuin_deacylases"/>
</dbReference>
<gene>
    <name evidence="6" type="ORF">SLS60_005473</name>
</gene>
<organism evidence="6 7">
    <name type="scientific">Paraconiothyrium brasiliense</name>
    <dbReference type="NCBI Taxonomy" id="300254"/>
    <lineage>
        <taxon>Eukaryota</taxon>
        <taxon>Fungi</taxon>
        <taxon>Dikarya</taxon>
        <taxon>Ascomycota</taxon>
        <taxon>Pezizomycotina</taxon>
        <taxon>Dothideomycetes</taxon>
        <taxon>Pleosporomycetidae</taxon>
        <taxon>Pleosporales</taxon>
        <taxon>Massarineae</taxon>
        <taxon>Didymosphaeriaceae</taxon>
        <taxon>Paraconiothyrium</taxon>
    </lineage>
</organism>
<feature type="binding site" evidence="4">
    <location>
        <position position="220"/>
    </location>
    <ligand>
        <name>Zn(2+)</name>
        <dbReference type="ChEBI" id="CHEBI:29105"/>
    </ligand>
</feature>
<feature type="binding site" evidence="4">
    <location>
        <position position="168"/>
    </location>
    <ligand>
        <name>Zn(2+)</name>
        <dbReference type="ChEBI" id="CHEBI:29105"/>
    </ligand>
</feature>
<dbReference type="InterPro" id="IPR029035">
    <property type="entry name" value="DHS-like_NAD/FAD-binding_dom"/>
</dbReference>
<evidence type="ECO:0000256" key="1">
    <source>
        <dbReference type="ARBA" id="ARBA00006924"/>
    </source>
</evidence>
<dbReference type="Gene3D" id="3.30.1600.10">
    <property type="entry name" value="SIR2/SIRT2 'Small Domain"/>
    <property type="match status" value="1"/>
</dbReference>
<dbReference type="PANTHER" id="PTHR11085:SF10">
    <property type="entry name" value="NAD-DEPENDENT PROTEIN DEACYLASE SIRTUIN-5, MITOCHONDRIAL-RELATED"/>
    <property type="match status" value="1"/>
</dbReference>
<sequence length="342" mass="37386">MPPLSKDFKDELRAKANASLQRHYKSLDDEARSINYDRPSAEMLASFTAHVRSSKRILVLIGAGLSASSGIPTYRSAGGFWRTFSDQQLATKSAFEDDPILVWQFYNYRRQQAKAALPNPAHHALAKLAKKKPGLLSVNQNVDELCQRAGHPVEQIMNIHGSLFRVKCFDDACGFEEDNHDIPIIPQLPVTEPPGVLDSADASSATSGVRVDELPHCPKCRVNLLRPATVWFGEGLPEAKVNHVNRWLCGGNSEASIDANSAVEDNQVDLMLVIGTSAMVWPAAGYIGRARKAGARVAFFNMEARSAGVARPEEGDWMFLGDAAELVPEALKGFLDGQGYID</sequence>
<feature type="active site" description="Proton acceptor" evidence="4">
    <location>
        <position position="160"/>
    </location>
</feature>
<name>A0ABR3RHF1_9PLEO</name>
<protein>
    <recommendedName>
        <fullName evidence="5">Deacetylase sirtuin-type domain-containing protein</fullName>
    </recommendedName>
</protein>
<comment type="caution">
    <text evidence="6">The sequence shown here is derived from an EMBL/GenBank/DDBJ whole genome shotgun (WGS) entry which is preliminary data.</text>
</comment>